<dbReference type="GO" id="GO:0016301">
    <property type="term" value="F:kinase activity"/>
    <property type="evidence" value="ECO:0007669"/>
    <property type="project" value="UniProtKB-KW"/>
</dbReference>
<dbReference type="InterPro" id="IPR018151">
    <property type="entry name" value="TF_GreA/GreB_CS"/>
</dbReference>
<dbReference type="Pfam" id="PF01272">
    <property type="entry name" value="GreA_GreB"/>
    <property type="match status" value="1"/>
</dbReference>
<dbReference type="STRING" id="388280.SAMN04488057_10580"/>
<dbReference type="InterPro" id="IPR023459">
    <property type="entry name" value="Tscrpt_elong_fac_GreA/B_fam"/>
</dbReference>
<dbReference type="GO" id="GO:0003677">
    <property type="term" value="F:DNA binding"/>
    <property type="evidence" value="ECO:0007669"/>
    <property type="project" value="InterPro"/>
</dbReference>
<dbReference type="RefSeq" id="WP_073094335.1">
    <property type="nucleotide sequence ID" value="NZ_FRCY01000005.1"/>
</dbReference>
<keyword evidence="2" id="KW-0418">Kinase</keyword>
<dbReference type="PANTHER" id="PTHR30437:SF5">
    <property type="entry name" value="REGULATOR OF NUCLEOSIDE DIPHOSPHATE KINASE"/>
    <property type="match status" value="1"/>
</dbReference>
<keyword evidence="3" id="KW-1185">Reference proteome</keyword>
<gene>
    <name evidence="2" type="ORF">SAMN04488057_10580</name>
</gene>
<dbReference type="GO" id="GO:0070063">
    <property type="term" value="F:RNA polymerase binding"/>
    <property type="evidence" value="ECO:0007669"/>
    <property type="project" value="InterPro"/>
</dbReference>
<feature type="domain" description="Transcription elongation factor GreA/GreB C-terminal" evidence="1">
    <location>
        <begin position="48"/>
        <end position="122"/>
    </location>
</feature>
<dbReference type="InterPro" id="IPR036953">
    <property type="entry name" value="GreA/GreB_C_sf"/>
</dbReference>
<dbReference type="PROSITE" id="PS00830">
    <property type="entry name" value="GREAB_2"/>
    <property type="match status" value="1"/>
</dbReference>
<dbReference type="SUPFAM" id="SSF54534">
    <property type="entry name" value="FKBP-like"/>
    <property type="match status" value="1"/>
</dbReference>
<keyword evidence="2" id="KW-0808">Transferase</keyword>
<dbReference type="Proteomes" id="UP000184513">
    <property type="component" value="Unassembled WGS sequence"/>
</dbReference>
<dbReference type="Gene3D" id="3.10.50.30">
    <property type="entry name" value="Transcription elongation factor, GreA/GreB, C-terminal domain"/>
    <property type="match status" value="1"/>
</dbReference>
<dbReference type="GO" id="GO:0006354">
    <property type="term" value="P:DNA-templated transcription elongation"/>
    <property type="evidence" value="ECO:0007669"/>
    <property type="project" value="TreeGrafter"/>
</dbReference>
<evidence type="ECO:0000313" key="3">
    <source>
        <dbReference type="Proteomes" id="UP000184513"/>
    </source>
</evidence>
<organism evidence="2 3">
    <name type="scientific">Cyclobacterium lianum</name>
    <dbReference type="NCBI Taxonomy" id="388280"/>
    <lineage>
        <taxon>Bacteria</taxon>
        <taxon>Pseudomonadati</taxon>
        <taxon>Bacteroidota</taxon>
        <taxon>Cytophagia</taxon>
        <taxon>Cytophagales</taxon>
        <taxon>Cyclobacteriaceae</taxon>
        <taxon>Cyclobacterium</taxon>
    </lineage>
</organism>
<dbReference type="GO" id="GO:0032784">
    <property type="term" value="P:regulation of DNA-templated transcription elongation"/>
    <property type="evidence" value="ECO:0007669"/>
    <property type="project" value="InterPro"/>
</dbReference>
<dbReference type="AlphaFoldDB" id="A0A1M7N639"/>
<dbReference type="OrthoDB" id="192847at2"/>
<sequence length="131" mass="14474">MVPVIKTSDVKTILHLVNLLNPTEKTKEVGQLMREIHRARTVPDNEMPGGVIQLNSHFEIRFAESGQVIAMKLVTPKYADISQQKLSLFSPLGVALIGFREGESVEWSLPGGTRSIEILKVNDPESVPVSQ</sequence>
<protein>
    <submittedName>
        <fullName evidence="2">Regulator of nucleoside diphosphate kinase</fullName>
    </submittedName>
</protein>
<dbReference type="PANTHER" id="PTHR30437">
    <property type="entry name" value="TRANSCRIPTION ELONGATION FACTOR GREA"/>
    <property type="match status" value="1"/>
</dbReference>
<evidence type="ECO:0000313" key="2">
    <source>
        <dbReference type="EMBL" id="SHM98909.1"/>
    </source>
</evidence>
<reference evidence="2 3" key="1">
    <citation type="submission" date="2016-11" db="EMBL/GenBank/DDBJ databases">
        <authorList>
            <person name="Jaros S."/>
            <person name="Januszkiewicz K."/>
            <person name="Wedrychowicz H."/>
        </authorList>
    </citation>
    <scope>NUCLEOTIDE SEQUENCE [LARGE SCALE GENOMIC DNA]</scope>
    <source>
        <strain evidence="2 3">CGMCC 1.6102</strain>
    </source>
</reference>
<evidence type="ECO:0000259" key="1">
    <source>
        <dbReference type="Pfam" id="PF01272"/>
    </source>
</evidence>
<dbReference type="InterPro" id="IPR001437">
    <property type="entry name" value="Tscrpt_elong_fac_GreA/B_C"/>
</dbReference>
<proteinExistence type="predicted"/>
<accession>A0A1M7N639</accession>
<dbReference type="EMBL" id="FRCY01000005">
    <property type="protein sequence ID" value="SHM98909.1"/>
    <property type="molecule type" value="Genomic_DNA"/>
</dbReference>
<name>A0A1M7N639_9BACT</name>